<dbReference type="InterPro" id="IPR011990">
    <property type="entry name" value="TPR-like_helical_dom_sf"/>
</dbReference>
<evidence type="ECO:0000313" key="4">
    <source>
        <dbReference type="WBParaSite" id="PDA_v2.g22805.t1"/>
    </source>
</evidence>
<organism evidence="3 4">
    <name type="scientific">Panagrolaimus davidi</name>
    <dbReference type="NCBI Taxonomy" id="227884"/>
    <lineage>
        <taxon>Eukaryota</taxon>
        <taxon>Metazoa</taxon>
        <taxon>Ecdysozoa</taxon>
        <taxon>Nematoda</taxon>
        <taxon>Chromadorea</taxon>
        <taxon>Rhabditida</taxon>
        <taxon>Tylenchina</taxon>
        <taxon>Panagrolaimomorpha</taxon>
        <taxon>Panagrolaimoidea</taxon>
        <taxon>Panagrolaimidae</taxon>
        <taxon>Panagrolaimus</taxon>
    </lineage>
</organism>
<dbReference type="SMART" id="SM00028">
    <property type="entry name" value="TPR"/>
    <property type="match status" value="2"/>
</dbReference>
<dbReference type="Proteomes" id="UP000887578">
    <property type="component" value="Unplaced"/>
</dbReference>
<dbReference type="PANTHER" id="PTHR47643:SF2">
    <property type="entry name" value="TPR DOMAIN PROTEIN (AFU_ORTHOLOGUE AFUA_5G12710)"/>
    <property type="match status" value="1"/>
</dbReference>
<dbReference type="PROSITE" id="PS50280">
    <property type="entry name" value="SET"/>
    <property type="match status" value="1"/>
</dbReference>
<feature type="domain" description="SET" evidence="2">
    <location>
        <begin position="231"/>
        <end position="397"/>
    </location>
</feature>
<keyword evidence="3" id="KW-1185">Reference proteome</keyword>
<evidence type="ECO:0000313" key="3">
    <source>
        <dbReference type="Proteomes" id="UP000887578"/>
    </source>
</evidence>
<dbReference type="Pfam" id="PF00856">
    <property type="entry name" value="SET"/>
    <property type="match status" value="1"/>
</dbReference>
<dbReference type="SUPFAM" id="SSF82199">
    <property type="entry name" value="SET domain"/>
    <property type="match status" value="1"/>
</dbReference>
<accession>A0A914Q6Q3</accession>
<dbReference type="PANTHER" id="PTHR47643">
    <property type="entry name" value="TPR DOMAIN PROTEIN (AFU_ORTHOLOGUE AFUA_5G12710)"/>
    <property type="match status" value="1"/>
</dbReference>
<reference evidence="4" key="1">
    <citation type="submission" date="2022-11" db="UniProtKB">
        <authorList>
            <consortium name="WormBaseParasite"/>
        </authorList>
    </citation>
    <scope>IDENTIFICATION</scope>
</reference>
<dbReference type="AlphaFoldDB" id="A0A914Q6Q3"/>
<name>A0A914Q6Q3_9BILA</name>
<dbReference type="CDD" id="cd20071">
    <property type="entry name" value="SET_SMYD"/>
    <property type="match status" value="1"/>
</dbReference>
<dbReference type="Gene3D" id="2.170.270.10">
    <property type="entry name" value="SET domain"/>
    <property type="match status" value="1"/>
</dbReference>
<dbReference type="SUPFAM" id="SSF48452">
    <property type="entry name" value="TPR-like"/>
    <property type="match status" value="1"/>
</dbReference>
<evidence type="ECO:0000259" key="2">
    <source>
        <dbReference type="PROSITE" id="PS50280"/>
    </source>
</evidence>
<proteinExistence type="predicted"/>
<dbReference type="Gene3D" id="1.25.40.10">
    <property type="entry name" value="Tetratricopeptide repeat domain"/>
    <property type="match status" value="2"/>
</dbReference>
<feature type="region of interest" description="Disordered" evidence="1">
    <location>
        <begin position="1"/>
        <end position="28"/>
    </location>
</feature>
<dbReference type="InterPro" id="IPR019734">
    <property type="entry name" value="TPR_rpt"/>
</dbReference>
<protein>
    <submittedName>
        <fullName evidence="4">SET domain-containing protein</fullName>
    </submittedName>
</protein>
<dbReference type="InterPro" id="IPR001214">
    <property type="entry name" value="SET_dom"/>
</dbReference>
<dbReference type="SMART" id="SM00317">
    <property type="entry name" value="SET"/>
    <property type="match status" value="1"/>
</dbReference>
<dbReference type="InterPro" id="IPR046341">
    <property type="entry name" value="SET_dom_sf"/>
</dbReference>
<evidence type="ECO:0000256" key="1">
    <source>
        <dbReference type="SAM" id="MobiDB-lite"/>
    </source>
</evidence>
<sequence length="566" mass="65598">MKEKLDQANESERLNHGPPKPRRNRNADEERMSWQMRALNQSDSRAKFSAGISFMTSDVEEVIAYNFLYEFYNLDWMSSETLMIIKEPWLRYTSQSKILSLRVDSPSDIIFVDLADKEFLNKIAAKKWFKEISKDAEVLRNKAYDCFKNGNFEKALFLYDRGIRCNPEFPVLYLNKALTCLRTGAFYIAYEAAKLGMGKGAEQKYGKYDFKAMLLESKKERAQLDVADYTGPIKIANIPGKGRGILATKNIQKGALLCVSKAFSTGYSKDYDTELFNACVASQMQNELKSMKNLQNNPQRSKEIYDLYSGDLTTRNEEIPAGVIDAALIQRICTINRFGSYKKEDKDEIYSSSLFILPSYFNHACLANAYRTNFGDVMAVHAIDDIKKDDEIYLPYVDPFLSYPKRMEELSRWKFTCHCKLCELDSKDKNCLKRNKMWEEFKEYQKTATPKDIIAKGKQVLKKIRESYANRNELKIVLAQILIALSSAYYQLSNLSKCTQCLEEVLTLMDNPLKYDLRVSDLYMNLSICYASENKWKEGNQMIDKAMELRFCKDMDNFKHFKLLYP</sequence>
<dbReference type="InterPro" id="IPR053209">
    <property type="entry name" value="Gramillin-biosynth_MTr"/>
</dbReference>
<dbReference type="WBParaSite" id="PDA_v2.g22805.t1">
    <property type="protein sequence ID" value="PDA_v2.g22805.t1"/>
    <property type="gene ID" value="PDA_v2.g22805"/>
</dbReference>
<feature type="compositionally biased region" description="Basic and acidic residues" evidence="1">
    <location>
        <begin position="1"/>
        <end position="15"/>
    </location>
</feature>